<organism evidence="4 5">
    <name type="scientific">Actinomortierella ambigua</name>
    <dbReference type="NCBI Taxonomy" id="1343610"/>
    <lineage>
        <taxon>Eukaryota</taxon>
        <taxon>Fungi</taxon>
        <taxon>Fungi incertae sedis</taxon>
        <taxon>Mucoromycota</taxon>
        <taxon>Mortierellomycotina</taxon>
        <taxon>Mortierellomycetes</taxon>
        <taxon>Mortierellales</taxon>
        <taxon>Mortierellaceae</taxon>
        <taxon>Actinomortierella</taxon>
    </lineage>
</organism>
<reference evidence="4" key="1">
    <citation type="journal article" date="2020" name="Fungal Divers.">
        <title>Resolving the Mortierellaceae phylogeny through synthesis of multi-gene phylogenetics and phylogenomics.</title>
        <authorList>
            <person name="Vandepol N."/>
            <person name="Liber J."/>
            <person name="Desiro A."/>
            <person name="Na H."/>
            <person name="Kennedy M."/>
            <person name="Barry K."/>
            <person name="Grigoriev I.V."/>
            <person name="Miller A.N."/>
            <person name="O'Donnell K."/>
            <person name="Stajich J.E."/>
            <person name="Bonito G."/>
        </authorList>
    </citation>
    <scope>NUCLEOTIDE SEQUENCE</scope>
    <source>
        <strain evidence="4">BC1065</strain>
    </source>
</reference>
<proteinExistence type="predicted"/>
<keyword evidence="2" id="KW-1133">Transmembrane helix</keyword>
<dbReference type="PANTHER" id="PTHR13947">
    <property type="entry name" value="GNAT FAMILY N-ACETYLTRANSFERASE"/>
    <property type="match status" value="1"/>
</dbReference>
<dbReference type="OrthoDB" id="41532at2759"/>
<dbReference type="Pfam" id="PF00583">
    <property type="entry name" value="Acetyltransf_1"/>
    <property type="match status" value="1"/>
</dbReference>
<feature type="transmembrane region" description="Helical" evidence="2">
    <location>
        <begin position="50"/>
        <end position="72"/>
    </location>
</feature>
<dbReference type="GO" id="GO:0008080">
    <property type="term" value="F:N-acetyltransferase activity"/>
    <property type="evidence" value="ECO:0007669"/>
    <property type="project" value="InterPro"/>
</dbReference>
<keyword evidence="2" id="KW-0812">Transmembrane</keyword>
<dbReference type="InterPro" id="IPR050769">
    <property type="entry name" value="NAT_camello-type"/>
</dbReference>
<evidence type="ECO:0000256" key="2">
    <source>
        <dbReference type="SAM" id="Phobius"/>
    </source>
</evidence>
<keyword evidence="1" id="KW-0808">Transferase</keyword>
<accession>A0A9P6QKX8</accession>
<gene>
    <name evidence="4" type="ORF">DFQ27_002170</name>
</gene>
<dbReference type="CDD" id="cd04301">
    <property type="entry name" value="NAT_SF"/>
    <property type="match status" value="1"/>
</dbReference>
<keyword evidence="2" id="KW-0472">Membrane</keyword>
<evidence type="ECO:0000259" key="3">
    <source>
        <dbReference type="PROSITE" id="PS51186"/>
    </source>
</evidence>
<dbReference type="Gene3D" id="3.40.630.30">
    <property type="match status" value="1"/>
</dbReference>
<dbReference type="AlphaFoldDB" id="A0A9P6QKX8"/>
<feature type="domain" description="N-acetyltransferase" evidence="3">
    <location>
        <begin position="259"/>
        <end position="343"/>
    </location>
</feature>
<dbReference type="InterPro" id="IPR000182">
    <property type="entry name" value="GNAT_dom"/>
</dbReference>
<dbReference type="PROSITE" id="PS51186">
    <property type="entry name" value="GNAT"/>
    <property type="match status" value="1"/>
</dbReference>
<evidence type="ECO:0000313" key="4">
    <source>
        <dbReference type="EMBL" id="KAG0269754.1"/>
    </source>
</evidence>
<dbReference type="EMBL" id="JAAAJB010000018">
    <property type="protein sequence ID" value="KAG0269754.1"/>
    <property type="molecule type" value="Genomic_DNA"/>
</dbReference>
<keyword evidence="5" id="KW-1185">Reference proteome</keyword>
<sequence length="350" mass="39149">MTAQGFDRSEILIRPYKAEDMEQVTRMLIEGFWPVGERLFRVTLFQRSTYLKVALTSCILALTSVCIVIPIWQDAQWSTAAAAAAVQRIVATLPQATLDFWASQDVTTILGLQFLRPQFLVWWLIWTVVVGAVWTAFVYHKCVHGMAGVYTTESVEDDMSDLVGYYQSDEPFPKTVVYQKHKVEMSQAEAKYKVQREQEAAAAAAATTKNYSQFWVACLRSHPQVVMGCGALDDIGFHSAYLAAKSGTSPSDVAAPKNASVRPKEIELRRMSVHTAYRRLGILGMLVDTMKAHARQHGFERIVLSTTLLQTEAIGGYKKAGFRKQRVLMLRAGLGIWFGAMDLKEEPNAI</sequence>
<protein>
    <recommendedName>
        <fullName evidence="3">N-acetyltransferase domain-containing protein</fullName>
    </recommendedName>
</protein>
<evidence type="ECO:0000313" key="5">
    <source>
        <dbReference type="Proteomes" id="UP000807716"/>
    </source>
</evidence>
<evidence type="ECO:0000256" key="1">
    <source>
        <dbReference type="ARBA" id="ARBA00022679"/>
    </source>
</evidence>
<dbReference type="InterPro" id="IPR016181">
    <property type="entry name" value="Acyl_CoA_acyltransferase"/>
</dbReference>
<dbReference type="Proteomes" id="UP000807716">
    <property type="component" value="Unassembled WGS sequence"/>
</dbReference>
<name>A0A9P6QKX8_9FUNG</name>
<dbReference type="SUPFAM" id="SSF55729">
    <property type="entry name" value="Acyl-CoA N-acyltransferases (Nat)"/>
    <property type="match status" value="1"/>
</dbReference>
<feature type="transmembrane region" description="Helical" evidence="2">
    <location>
        <begin position="120"/>
        <end position="139"/>
    </location>
</feature>
<comment type="caution">
    <text evidence="4">The sequence shown here is derived from an EMBL/GenBank/DDBJ whole genome shotgun (WGS) entry which is preliminary data.</text>
</comment>
<dbReference type="PANTHER" id="PTHR13947:SF37">
    <property type="entry name" value="LD18367P"/>
    <property type="match status" value="1"/>
</dbReference>